<sequence length="86" mass="8804">MSTLHTVAELAAGSSTTVAGRMGAIAYGLAAIGPGVGIGLVFGHSIEAMARQPEAMPIIRQNMFLGFALCEVLALLGLVVPFIFTS</sequence>
<keyword evidence="11 14" id="KW-0472">Membrane</keyword>
<evidence type="ECO:0000256" key="2">
    <source>
        <dbReference type="ARBA" id="ARBA00006704"/>
    </source>
</evidence>
<dbReference type="GO" id="GO:0016787">
    <property type="term" value="F:hydrolase activity"/>
    <property type="evidence" value="ECO:0007669"/>
    <property type="project" value="UniProtKB-KW"/>
</dbReference>
<dbReference type="GO" id="GO:0046933">
    <property type="term" value="F:proton-transporting ATP synthase activity, rotational mechanism"/>
    <property type="evidence" value="ECO:0007669"/>
    <property type="project" value="UniProtKB-UniRule"/>
</dbReference>
<evidence type="ECO:0000256" key="14">
    <source>
        <dbReference type="HAMAP-Rule" id="MF_01396"/>
    </source>
</evidence>
<keyword evidence="4 14" id="KW-1003">Cell membrane</keyword>
<dbReference type="InterPro" id="IPR002379">
    <property type="entry name" value="ATPase_proteolipid_c-like_dom"/>
</dbReference>
<dbReference type="GO" id="GO:0045259">
    <property type="term" value="C:proton-transporting ATP synthase complex"/>
    <property type="evidence" value="ECO:0007669"/>
    <property type="project" value="UniProtKB-KW"/>
</dbReference>
<name>A0A2X0K5G6_9ACTN</name>
<evidence type="ECO:0000256" key="9">
    <source>
        <dbReference type="ARBA" id="ARBA00023065"/>
    </source>
</evidence>
<evidence type="ECO:0000256" key="13">
    <source>
        <dbReference type="ARBA" id="ARBA00025198"/>
    </source>
</evidence>
<dbReference type="Gene3D" id="1.20.20.10">
    <property type="entry name" value="F1F0 ATP synthase subunit C"/>
    <property type="match status" value="1"/>
</dbReference>
<evidence type="ECO:0000256" key="12">
    <source>
        <dbReference type="ARBA" id="ARBA00023310"/>
    </source>
</evidence>
<evidence type="ECO:0000256" key="10">
    <source>
        <dbReference type="ARBA" id="ARBA00023121"/>
    </source>
</evidence>
<evidence type="ECO:0000256" key="8">
    <source>
        <dbReference type="ARBA" id="ARBA00022989"/>
    </source>
</evidence>
<keyword evidence="3 14" id="KW-0813">Transport</keyword>
<dbReference type="CDD" id="cd18121">
    <property type="entry name" value="ATP-synt_Fo_c"/>
    <property type="match status" value="1"/>
</dbReference>
<keyword evidence="6 14" id="KW-0812">Transmembrane</keyword>
<dbReference type="InterPro" id="IPR020537">
    <property type="entry name" value="ATP_synth_F0_csu_DDCD_BS"/>
</dbReference>
<comment type="subcellular location">
    <subcellularLocation>
        <location evidence="1 14">Cell membrane</location>
        <topology evidence="1 14">Multi-pass membrane protein</topology>
    </subcellularLocation>
</comment>
<feature type="site" description="Reversibly protonated during proton transport" evidence="14">
    <location>
        <position position="71"/>
    </location>
</feature>
<keyword evidence="9 14" id="KW-0406">Ion transport</keyword>
<gene>
    <name evidence="14 16" type="primary">atpE</name>
    <name evidence="16" type="ORF">DN069_25555</name>
</gene>
<dbReference type="AlphaFoldDB" id="A0A2X0K5G6"/>
<comment type="function">
    <text evidence="13 14">F(1)F(0) ATP synthase produces ATP from ADP in the presence of a proton or sodium gradient. F-type ATPases consist of two structural domains, F(1) containing the extramembraneous catalytic core and F(0) containing the membrane proton channel, linked together by a central stalk and a peripheral stalk. During catalysis, ATP synthesis in the catalytic domain of F(1) is coupled via a rotary mechanism of the central stalk subunits to proton translocation.</text>
</comment>
<dbReference type="InterPro" id="IPR035921">
    <property type="entry name" value="F/V-ATP_Csub_sf"/>
</dbReference>
<dbReference type="GO" id="GO:0033177">
    <property type="term" value="C:proton-transporting two-sector ATPase complex, proton-transporting domain"/>
    <property type="evidence" value="ECO:0007669"/>
    <property type="project" value="InterPro"/>
</dbReference>
<dbReference type="EMBL" id="QKYN01000102">
    <property type="protein sequence ID" value="RAG82819.1"/>
    <property type="molecule type" value="Genomic_DNA"/>
</dbReference>
<dbReference type="GO" id="GO:0005886">
    <property type="term" value="C:plasma membrane"/>
    <property type="evidence" value="ECO:0007669"/>
    <property type="project" value="UniProtKB-SubCell"/>
</dbReference>
<evidence type="ECO:0000256" key="1">
    <source>
        <dbReference type="ARBA" id="ARBA00004651"/>
    </source>
</evidence>
<organism evidence="16 17">
    <name type="scientific">Streptacidiphilus pinicola</name>
    <dbReference type="NCBI Taxonomy" id="2219663"/>
    <lineage>
        <taxon>Bacteria</taxon>
        <taxon>Bacillati</taxon>
        <taxon>Actinomycetota</taxon>
        <taxon>Actinomycetes</taxon>
        <taxon>Kitasatosporales</taxon>
        <taxon>Streptomycetaceae</taxon>
        <taxon>Streptacidiphilus</taxon>
    </lineage>
</organism>
<evidence type="ECO:0000256" key="4">
    <source>
        <dbReference type="ARBA" id="ARBA00022475"/>
    </source>
</evidence>
<keyword evidence="8 14" id="KW-1133">Transmembrane helix</keyword>
<proteinExistence type="inferred from homology"/>
<dbReference type="FunFam" id="1.20.20.10:FF:000002">
    <property type="entry name" value="ATP synthase subunit c"/>
    <property type="match status" value="1"/>
</dbReference>
<dbReference type="SUPFAM" id="SSF81333">
    <property type="entry name" value="F1F0 ATP synthase subunit C"/>
    <property type="match status" value="1"/>
</dbReference>
<keyword evidence="12 14" id="KW-0066">ATP synthesis</keyword>
<accession>A0A2X0K5G6</accession>
<keyword evidence="17" id="KW-1185">Reference proteome</keyword>
<evidence type="ECO:0000259" key="15">
    <source>
        <dbReference type="Pfam" id="PF00137"/>
    </source>
</evidence>
<comment type="caution">
    <text evidence="16">The sequence shown here is derived from an EMBL/GenBank/DDBJ whole genome shotgun (WGS) entry which is preliminary data.</text>
</comment>
<dbReference type="NCBIfam" id="TIGR01260">
    <property type="entry name" value="ATP_synt_c"/>
    <property type="match status" value="1"/>
</dbReference>
<keyword evidence="10 14" id="KW-0446">Lipid-binding</keyword>
<dbReference type="InterPro" id="IPR038662">
    <property type="entry name" value="ATP_synth_F0_csu_sf"/>
</dbReference>
<dbReference type="GO" id="GO:0008289">
    <property type="term" value="F:lipid binding"/>
    <property type="evidence" value="ECO:0007669"/>
    <property type="project" value="UniProtKB-KW"/>
</dbReference>
<dbReference type="InterPro" id="IPR005953">
    <property type="entry name" value="ATP_synth_csu_bac/chlpt"/>
</dbReference>
<evidence type="ECO:0000256" key="7">
    <source>
        <dbReference type="ARBA" id="ARBA00022781"/>
    </source>
</evidence>
<feature type="transmembrane region" description="Helical" evidence="14">
    <location>
        <begin position="24"/>
        <end position="43"/>
    </location>
</feature>
<keyword evidence="16" id="KW-0378">Hydrolase</keyword>
<dbReference type="RefSeq" id="WP_111504688.1">
    <property type="nucleotide sequence ID" value="NZ_QKYN01000102.1"/>
</dbReference>
<dbReference type="Pfam" id="PF00137">
    <property type="entry name" value="ATP-synt_C"/>
    <property type="match status" value="1"/>
</dbReference>
<keyword evidence="5 14" id="KW-0138">CF(0)</keyword>
<evidence type="ECO:0000256" key="3">
    <source>
        <dbReference type="ARBA" id="ARBA00022448"/>
    </source>
</evidence>
<dbReference type="Proteomes" id="UP000248889">
    <property type="component" value="Unassembled WGS sequence"/>
</dbReference>
<evidence type="ECO:0000256" key="5">
    <source>
        <dbReference type="ARBA" id="ARBA00022547"/>
    </source>
</evidence>
<dbReference type="HAMAP" id="MF_01396">
    <property type="entry name" value="ATP_synth_c_bact"/>
    <property type="match status" value="1"/>
</dbReference>
<feature type="domain" description="V-ATPase proteolipid subunit C-like" evidence="15">
    <location>
        <begin position="24"/>
        <end position="83"/>
    </location>
</feature>
<dbReference type="PANTHER" id="PTHR10031">
    <property type="entry name" value="ATP SYNTHASE LIPID-BINDING PROTEIN, MITOCHONDRIAL"/>
    <property type="match status" value="1"/>
</dbReference>
<dbReference type="InterPro" id="IPR000454">
    <property type="entry name" value="ATP_synth_F0_csu"/>
</dbReference>
<evidence type="ECO:0000313" key="17">
    <source>
        <dbReference type="Proteomes" id="UP000248889"/>
    </source>
</evidence>
<evidence type="ECO:0000313" key="16">
    <source>
        <dbReference type="EMBL" id="RAG82819.1"/>
    </source>
</evidence>
<feature type="transmembrane region" description="Helical" evidence="14">
    <location>
        <begin position="64"/>
        <end position="84"/>
    </location>
</feature>
<comment type="function">
    <text evidence="14">Key component of the F(0) channel; it plays a direct role in translocation across the membrane. A homomeric c-ring of between 10-14 subunits forms the central stalk rotor element with the F(1) delta and epsilon subunits.</text>
</comment>
<reference evidence="16 17" key="1">
    <citation type="submission" date="2018-06" db="EMBL/GenBank/DDBJ databases">
        <title>Streptacidiphilus pinicola sp. nov., isolated from pine grove soil.</title>
        <authorList>
            <person name="Roh S.G."/>
            <person name="Park S."/>
            <person name="Kim M.-K."/>
            <person name="Yun B.-R."/>
            <person name="Park J."/>
            <person name="Kim M.J."/>
            <person name="Kim Y.S."/>
            <person name="Kim S.B."/>
        </authorList>
    </citation>
    <scope>NUCLEOTIDE SEQUENCE [LARGE SCALE GENOMIC DNA]</scope>
    <source>
        <strain evidence="16 17">MMS16-CNU450</strain>
    </source>
</reference>
<dbReference type="PANTHER" id="PTHR10031:SF0">
    <property type="entry name" value="ATPASE PROTEIN 9"/>
    <property type="match status" value="1"/>
</dbReference>
<dbReference type="PROSITE" id="PS00605">
    <property type="entry name" value="ATPASE_C"/>
    <property type="match status" value="1"/>
</dbReference>
<comment type="similarity">
    <text evidence="2 14">Belongs to the ATPase C chain family.</text>
</comment>
<evidence type="ECO:0000256" key="11">
    <source>
        <dbReference type="ARBA" id="ARBA00023136"/>
    </source>
</evidence>
<evidence type="ECO:0000256" key="6">
    <source>
        <dbReference type="ARBA" id="ARBA00022692"/>
    </source>
</evidence>
<protein>
    <recommendedName>
        <fullName evidence="14">ATP synthase subunit c</fullName>
    </recommendedName>
    <alternativeName>
        <fullName evidence="14">ATP synthase F(0) sector subunit c</fullName>
    </alternativeName>
    <alternativeName>
        <fullName evidence="14">F-type ATPase subunit c</fullName>
        <shortName evidence="14">F-ATPase subunit c</shortName>
    </alternativeName>
    <alternativeName>
        <fullName evidence="14">Lipid-binding protein</fullName>
    </alternativeName>
</protein>
<keyword evidence="7 14" id="KW-0375">Hydrogen ion transport</keyword>
<dbReference type="PRINTS" id="PR00124">
    <property type="entry name" value="ATPASEC"/>
</dbReference>
<dbReference type="OrthoDB" id="3183855at2"/>